<dbReference type="PANTHER" id="PTHR23011:SF32">
    <property type="entry name" value="CYCLIC NUCLEOTIDE-BINDING DOMAIN-CONTAINING PROTEIN 1"/>
    <property type="match status" value="1"/>
</dbReference>
<feature type="compositionally biased region" description="Basic and acidic residues" evidence="1">
    <location>
        <begin position="84"/>
        <end position="95"/>
    </location>
</feature>
<organism evidence="2 3">
    <name type="scientific">Saccoglossus kowalevskii</name>
    <name type="common">Acorn worm</name>
    <dbReference type="NCBI Taxonomy" id="10224"/>
    <lineage>
        <taxon>Eukaryota</taxon>
        <taxon>Metazoa</taxon>
        <taxon>Hemichordata</taxon>
        <taxon>Enteropneusta</taxon>
        <taxon>Harrimaniidae</taxon>
        <taxon>Saccoglossus</taxon>
    </lineage>
</organism>
<accession>A0ABM0LWK5</accession>
<dbReference type="PANTHER" id="PTHR23011">
    <property type="entry name" value="CYCLIC NUCLEOTIDE-BINDING DOMAIN CONTAINING PROTEIN"/>
    <property type="match status" value="1"/>
</dbReference>
<reference evidence="3" key="1">
    <citation type="submission" date="2025-08" db="UniProtKB">
        <authorList>
            <consortium name="RefSeq"/>
        </authorList>
    </citation>
    <scope>IDENTIFICATION</scope>
    <source>
        <tissue evidence="3">Testes</tissue>
    </source>
</reference>
<evidence type="ECO:0000313" key="3">
    <source>
        <dbReference type="RefSeq" id="XP_006812146.1"/>
    </source>
</evidence>
<proteinExistence type="predicted"/>
<dbReference type="Proteomes" id="UP000694865">
    <property type="component" value="Unplaced"/>
</dbReference>
<feature type="region of interest" description="Disordered" evidence="1">
    <location>
        <begin position="1"/>
        <end position="22"/>
    </location>
</feature>
<dbReference type="RefSeq" id="XP_006812146.1">
    <property type="nucleotide sequence ID" value="XM_006812083.1"/>
</dbReference>
<sequence length="361" mass="41546">MALVKTGDKTVATATWSTRDKRRTRHKLPGDVEMPVVNYDYINILNNIEGLKDKDNPETSKEAHEKFMQNYRKMFVQANSLCLEPRDKNESESRRSTSAMSTGHVSHFVGATSKKTFVPAEKPAEMSHNIKDHLAKLHKEREEADPTVIQANRIRDLRRILRKLPFERTAAENDTVFNHLKSFPEISEQLLDKELKELSTVTQLEIWKDEEYTVFGNQGLYGILRGSVVPQTRPWLRTKDDKHGSIFRSPTPILTTTSNTKDMKIPELIVGDCFGTLQRIEGREPNSRVLTVITKQVPCEFLKISCSDYKRVTEQIHIRETSEKVDLIQACPSYNLWPRQSLQKLANLIEWLKFQANIGKL</sequence>
<evidence type="ECO:0000256" key="1">
    <source>
        <dbReference type="SAM" id="MobiDB-lite"/>
    </source>
</evidence>
<protein>
    <submittedName>
        <fullName evidence="3">Uncharacterized protein LOC100378053</fullName>
    </submittedName>
</protein>
<dbReference type="Gene3D" id="2.60.120.10">
    <property type="entry name" value="Jelly Rolls"/>
    <property type="match status" value="1"/>
</dbReference>
<gene>
    <name evidence="3" type="primary">LOC100378053</name>
</gene>
<evidence type="ECO:0000313" key="2">
    <source>
        <dbReference type="Proteomes" id="UP000694865"/>
    </source>
</evidence>
<dbReference type="GeneID" id="100378053"/>
<feature type="region of interest" description="Disordered" evidence="1">
    <location>
        <begin position="84"/>
        <end position="103"/>
    </location>
</feature>
<keyword evidence="2" id="KW-1185">Reference proteome</keyword>
<dbReference type="InterPro" id="IPR014710">
    <property type="entry name" value="RmlC-like_jellyroll"/>
</dbReference>
<name>A0ABM0LWK5_SACKO</name>